<comment type="caution">
    <text evidence="1">The sequence shown here is derived from an EMBL/GenBank/DDBJ whole genome shotgun (WGS) entry which is preliminary data.</text>
</comment>
<gene>
    <name evidence="1" type="ORF">HMPREF1097_04287</name>
</gene>
<dbReference type="AlphaFoldDB" id="N9Z5B4"/>
<protein>
    <submittedName>
        <fullName evidence="1">Uncharacterized protein</fullName>
    </submittedName>
</protein>
<dbReference type="RefSeq" id="WP_002573432.1">
    <property type="nucleotide sequence ID" value="NZ_KB851156.1"/>
</dbReference>
<evidence type="ECO:0000313" key="2">
    <source>
        <dbReference type="Proteomes" id="UP000013041"/>
    </source>
</evidence>
<dbReference type="HOGENOM" id="CLU_2435602_0_0_9"/>
<name>N9Z5B4_9FIRM</name>
<organism evidence="1 2">
    <name type="scientific">Enterocloster bolteae 90B8</name>
    <dbReference type="NCBI Taxonomy" id="997897"/>
    <lineage>
        <taxon>Bacteria</taxon>
        <taxon>Bacillati</taxon>
        <taxon>Bacillota</taxon>
        <taxon>Clostridia</taxon>
        <taxon>Lachnospirales</taxon>
        <taxon>Lachnospiraceae</taxon>
        <taxon>Enterocloster</taxon>
    </lineage>
</organism>
<dbReference type="PATRIC" id="fig|997897.5.peg.4503"/>
<sequence>MGRLIDSDKVSTKIYLTGCRTNQIEEAIDNTETAFDMDMVLEQLEDYGKFKGVLRCEGESFENYIPVSVAKLIVKGRGLGGVLGYVEENL</sequence>
<reference evidence="1 2" key="1">
    <citation type="submission" date="2013-01" db="EMBL/GenBank/DDBJ databases">
        <title>The Genome Sequence of Clostridium bolteae 90B8.</title>
        <authorList>
            <consortium name="The Broad Institute Genome Sequencing Platform"/>
            <person name="Earl A."/>
            <person name="Ward D."/>
            <person name="Feldgarden M."/>
            <person name="Gevers D."/>
            <person name="Courvalin P."/>
            <person name="Lambert T."/>
            <person name="Walker B."/>
            <person name="Young S.K."/>
            <person name="Zeng Q."/>
            <person name="Gargeya S."/>
            <person name="Fitzgerald M."/>
            <person name="Haas B."/>
            <person name="Abouelleil A."/>
            <person name="Alvarado L."/>
            <person name="Arachchi H.M."/>
            <person name="Berlin A.M."/>
            <person name="Chapman S.B."/>
            <person name="Dewar J."/>
            <person name="Goldberg J."/>
            <person name="Griggs A."/>
            <person name="Gujja S."/>
            <person name="Hansen M."/>
            <person name="Howarth C."/>
            <person name="Imamovic A."/>
            <person name="Larimer J."/>
            <person name="McCowan C."/>
            <person name="Murphy C."/>
            <person name="Neiman D."/>
            <person name="Pearson M."/>
            <person name="Priest M."/>
            <person name="Roberts A."/>
            <person name="Saif S."/>
            <person name="Shea T."/>
            <person name="Sisk P."/>
            <person name="Sykes S."/>
            <person name="Wortman J."/>
            <person name="Nusbaum C."/>
            <person name="Birren B."/>
        </authorList>
    </citation>
    <scope>NUCLEOTIDE SEQUENCE [LARGE SCALE GENOMIC DNA]</scope>
    <source>
        <strain evidence="1 2">90B8</strain>
    </source>
</reference>
<proteinExistence type="predicted"/>
<accession>N9Z5B4</accession>
<dbReference type="Proteomes" id="UP000013041">
    <property type="component" value="Unassembled WGS sequence"/>
</dbReference>
<dbReference type="EMBL" id="AGYG01000028">
    <property type="protein sequence ID" value="ENZ34895.1"/>
    <property type="molecule type" value="Genomic_DNA"/>
</dbReference>
<evidence type="ECO:0000313" key="1">
    <source>
        <dbReference type="EMBL" id="ENZ34895.1"/>
    </source>
</evidence>